<name>A0A4Y3RMS4_9ACTN</name>
<proteinExistence type="predicted"/>
<comment type="caution">
    <text evidence="1">The sequence shown here is derived from an EMBL/GenBank/DDBJ whole genome shotgun (WGS) entry which is preliminary data.</text>
</comment>
<protein>
    <submittedName>
        <fullName evidence="1">Uncharacterized protein</fullName>
    </submittedName>
</protein>
<reference evidence="1 2" key="1">
    <citation type="submission" date="2019-06" db="EMBL/GenBank/DDBJ databases">
        <title>Whole genome shotgun sequence of Streptomyces gardneri NBRC 12865.</title>
        <authorList>
            <person name="Hosoyama A."/>
            <person name="Uohara A."/>
            <person name="Ohji S."/>
            <person name="Ichikawa N."/>
        </authorList>
    </citation>
    <scope>NUCLEOTIDE SEQUENCE [LARGE SCALE GENOMIC DNA]</scope>
    <source>
        <strain evidence="1 2">NBRC 12865</strain>
    </source>
</reference>
<dbReference type="RefSeq" id="WP_141298197.1">
    <property type="nucleotide sequence ID" value="NZ_BJMN01000029.1"/>
</dbReference>
<evidence type="ECO:0000313" key="1">
    <source>
        <dbReference type="EMBL" id="GEB58915.1"/>
    </source>
</evidence>
<dbReference type="OrthoDB" id="3542022at2"/>
<dbReference type="EMBL" id="BJMN01000029">
    <property type="protein sequence ID" value="GEB58915.1"/>
    <property type="molecule type" value="Genomic_DNA"/>
</dbReference>
<organism evidence="1 2">
    <name type="scientific">Streptomyces gardneri</name>
    <dbReference type="NCBI Taxonomy" id="66892"/>
    <lineage>
        <taxon>Bacteria</taxon>
        <taxon>Bacillati</taxon>
        <taxon>Actinomycetota</taxon>
        <taxon>Actinomycetes</taxon>
        <taxon>Kitasatosporales</taxon>
        <taxon>Streptomycetaceae</taxon>
        <taxon>Streptomyces</taxon>
    </lineage>
</organism>
<keyword evidence="2" id="KW-1185">Reference proteome</keyword>
<dbReference type="AlphaFoldDB" id="A0A4Y3RMS4"/>
<dbReference type="Proteomes" id="UP000315226">
    <property type="component" value="Unassembled WGS sequence"/>
</dbReference>
<accession>A0A4Y3RMS4</accession>
<evidence type="ECO:0000313" key="2">
    <source>
        <dbReference type="Proteomes" id="UP000315226"/>
    </source>
</evidence>
<sequence length="117" mass="13240">MTGAKPVSEWRDVYDFLDQVRMRPGMFVRGGSLVELQAILYGYRVASEIHGPQAMMDFEPQGPFTEWLWPRLGYAYASPFGWGIEITKAAEASGRAGIDLFFDLLSEFKAERSPEAR</sequence>
<gene>
    <name evidence="1" type="ORF">SGA01_45200</name>
</gene>